<protein>
    <recommendedName>
        <fullName evidence="2">C4-type zinc ribbon domain-containing protein</fullName>
    </recommendedName>
</protein>
<proteinExistence type="predicted"/>
<dbReference type="AlphaFoldDB" id="A0A2W1NLY0"/>
<dbReference type="RefSeq" id="WP_111064573.1">
    <property type="nucleotide sequence ID" value="NZ_JBHUCU010000001.1"/>
</dbReference>
<dbReference type="Pfam" id="PF02591">
    <property type="entry name" value="Zn_ribbon_9"/>
    <property type="match status" value="1"/>
</dbReference>
<reference evidence="3 4" key="1">
    <citation type="submission" date="2018-06" db="EMBL/GenBank/DDBJ databases">
        <title>The draft genome sequence of Crocinitomix sp. SM1701.</title>
        <authorList>
            <person name="Zhang X."/>
        </authorList>
    </citation>
    <scope>NUCLEOTIDE SEQUENCE [LARGE SCALE GENOMIC DNA]</scope>
    <source>
        <strain evidence="3 4">SM1701</strain>
    </source>
</reference>
<name>A0A2W1NLY0_9FLAO</name>
<feature type="coiled-coil region" evidence="1">
    <location>
        <begin position="113"/>
        <end position="179"/>
    </location>
</feature>
<evidence type="ECO:0000313" key="4">
    <source>
        <dbReference type="Proteomes" id="UP000249248"/>
    </source>
</evidence>
<dbReference type="EMBL" id="QKSB01000017">
    <property type="protein sequence ID" value="PZE15738.1"/>
    <property type="molecule type" value="Genomic_DNA"/>
</dbReference>
<dbReference type="OrthoDB" id="9795058at2"/>
<dbReference type="InterPro" id="IPR003743">
    <property type="entry name" value="Zf-RING_7"/>
</dbReference>
<dbReference type="InterPro" id="IPR052376">
    <property type="entry name" value="Oxidative_Scav/Glycosyltrans"/>
</dbReference>
<evidence type="ECO:0000259" key="2">
    <source>
        <dbReference type="Pfam" id="PF02591"/>
    </source>
</evidence>
<keyword evidence="4" id="KW-1185">Reference proteome</keyword>
<dbReference type="Gene3D" id="1.10.287.1490">
    <property type="match status" value="1"/>
</dbReference>
<evidence type="ECO:0000256" key="1">
    <source>
        <dbReference type="SAM" id="Coils"/>
    </source>
</evidence>
<dbReference type="PANTHER" id="PTHR39082">
    <property type="entry name" value="PHOSPHOLIPASE C-BETA-2-RELATED"/>
    <property type="match status" value="1"/>
</dbReference>
<organism evidence="3 4">
    <name type="scientific">Putridiphycobacter roseus</name>
    <dbReference type="NCBI Taxonomy" id="2219161"/>
    <lineage>
        <taxon>Bacteria</taxon>
        <taxon>Pseudomonadati</taxon>
        <taxon>Bacteroidota</taxon>
        <taxon>Flavobacteriia</taxon>
        <taxon>Flavobacteriales</taxon>
        <taxon>Crocinitomicaceae</taxon>
        <taxon>Putridiphycobacter</taxon>
    </lineage>
</organism>
<gene>
    <name evidence="3" type="ORF">DNU06_16305</name>
</gene>
<sequence length="247" mass="28012">MAKKNTDSAITEKLNALYYLQEVDSSIDKIRTVRGELPLEVEELESEVEGLSIRAGKLDDELTELETDISNKKNAITDAGAAIKKYSEQQKNVRNNREYDSLSKEIEFQGLEVELAEKKIKEAQFRIESKKEAIEEAKAKLTERTNDLEIKKKELQAIINETEADEEKLIKKSDKAKKNIEPRLVAAYERLRNNAINGLAVVSVERNSCGGCFNEIPPQRQLDIQARKKIIVCEHCGRILIEPPVES</sequence>
<dbReference type="PANTHER" id="PTHR39082:SF1">
    <property type="entry name" value="SCAVENGER RECEPTOR CLASS A MEMBER 3"/>
    <property type="match status" value="1"/>
</dbReference>
<feature type="coiled-coil region" evidence="1">
    <location>
        <begin position="41"/>
        <end position="75"/>
    </location>
</feature>
<feature type="domain" description="C4-type zinc ribbon" evidence="2">
    <location>
        <begin position="208"/>
        <end position="240"/>
    </location>
</feature>
<comment type="caution">
    <text evidence="3">The sequence shown here is derived from an EMBL/GenBank/DDBJ whole genome shotgun (WGS) entry which is preliminary data.</text>
</comment>
<accession>A0A2W1NLY0</accession>
<dbReference type="Proteomes" id="UP000249248">
    <property type="component" value="Unassembled WGS sequence"/>
</dbReference>
<keyword evidence="1" id="KW-0175">Coiled coil</keyword>
<evidence type="ECO:0000313" key="3">
    <source>
        <dbReference type="EMBL" id="PZE15738.1"/>
    </source>
</evidence>